<accession>A0A1Y5FBE7</accession>
<dbReference type="Gene3D" id="3.40.50.12110">
    <property type="match status" value="1"/>
</dbReference>
<dbReference type="SUPFAM" id="SSF102114">
    <property type="entry name" value="Radical SAM enzymes"/>
    <property type="match status" value="1"/>
</dbReference>
<dbReference type="GO" id="GO:0051539">
    <property type="term" value="F:4 iron, 4 sulfur cluster binding"/>
    <property type="evidence" value="ECO:0007669"/>
    <property type="project" value="TreeGrafter"/>
</dbReference>
<evidence type="ECO:0008006" key="3">
    <source>
        <dbReference type="Google" id="ProtNLM"/>
    </source>
</evidence>
<dbReference type="InterPro" id="IPR049539">
    <property type="entry name" value="SPL"/>
</dbReference>
<comment type="caution">
    <text evidence="1">The sequence shown here is derived from an EMBL/GenBank/DDBJ whole genome shotgun (WGS) entry which is preliminary data.</text>
</comment>
<dbReference type="GO" id="GO:0042601">
    <property type="term" value="C:endospore-forming forespore"/>
    <property type="evidence" value="ECO:0007669"/>
    <property type="project" value="TreeGrafter"/>
</dbReference>
<evidence type="ECO:0000313" key="2">
    <source>
        <dbReference type="Proteomes" id="UP000196531"/>
    </source>
</evidence>
<reference evidence="2" key="1">
    <citation type="journal article" date="2017" name="Proc. Natl. Acad. Sci. U.S.A.">
        <title>Simulation of Deepwater Horizon oil plume reveals substrate specialization within a complex community of hydrocarbon-degraders.</title>
        <authorList>
            <person name="Hu P."/>
            <person name="Dubinsky E.A."/>
            <person name="Probst A.J."/>
            <person name="Wang J."/>
            <person name="Sieber C.M.K."/>
            <person name="Tom L.M."/>
            <person name="Gardinali P."/>
            <person name="Banfield J.F."/>
            <person name="Atlas R.M."/>
            <person name="Andersen G.L."/>
        </authorList>
    </citation>
    <scope>NUCLEOTIDE SEQUENCE [LARGE SCALE GENOMIC DNA]</scope>
</reference>
<dbReference type="AlphaFoldDB" id="A0A1Y5FBE7"/>
<dbReference type="GO" id="GO:0003913">
    <property type="term" value="F:DNA photolyase activity"/>
    <property type="evidence" value="ECO:0007669"/>
    <property type="project" value="TreeGrafter"/>
</dbReference>
<dbReference type="Proteomes" id="UP000196531">
    <property type="component" value="Unassembled WGS sequence"/>
</dbReference>
<proteinExistence type="predicted"/>
<organism evidence="1 2">
    <name type="scientific">Halobacteriovorax marinus</name>
    <dbReference type="NCBI Taxonomy" id="97084"/>
    <lineage>
        <taxon>Bacteria</taxon>
        <taxon>Pseudomonadati</taxon>
        <taxon>Bdellovibrionota</taxon>
        <taxon>Bacteriovoracia</taxon>
        <taxon>Bacteriovoracales</taxon>
        <taxon>Halobacteriovoraceae</taxon>
        <taxon>Halobacteriovorax</taxon>
    </lineage>
</organism>
<dbReference type="PANTHER" id="PTHR37822">
    <property type="entry name" value="SPORE PHOTOPRODUCT LYASE-RELATED"/>
    <property type="match status" value="1"/>
</dbReference>
<sequence>MFETIFVEKHLASTKRARSILNKFPKANVTVIESVDDVFGKVKKPYLQKRETLNLFLGEKKGTLVKAAPDAYGLSGEPHYYFIHAYNCIYECNYCYLQGYFHSPDIVIFLNHEEICQEIERVALLEQEKGNTPWFHAGEFSDSLALSHITGELSLYHDLFSRIPYAKLELRTKSANIKPLKDLPPRENIITTFSLSPADKIKKNDLKTPSLKARLRAIKELAKLDHPIGIHFDPVVYDDGFEEKYRELIAEMLEVLPHEKLEYISVGVVRFTKNVFEQVKKNYPKSELLSTELIKSFDGKVRYNRPMRLWILSTIKELLLKASIAKEKIYLCMEDED</sequence>
<dbReference type="PANTHER" id="PTHR37822:SF2">
    <property type="entry name" value="SPORE PHOTOPRODUCT LYASE"/>
    <property type="match status" value="1"/>
</dbReference>
<dbReference type="GO" id="GO:1904047">
    <property type="term" value="F:S-adenosyl-L-methionine binding"/>
    <property type="evidence" value="ECO:0007669"/>
    <property type="project" value="TreeGrafter"/>
</dbReference>
<name>A0A1Y5FBE7_9BACT</name>
<dbReference type="Pfam" id="PF20903">
    <property type="entry name" value="SPL"/>
    <property type="match status" value="1"/>
</dbReference>
<gene>
    <name evidence="1" type="ORF">A9Q84_10595</name>
</gene>
<protein>
    <recommendedName>
        <fullName evidence="3">DNA photolyase</fullName>
    </recommendedName>
</protein>
<dbReference type="InterPro" id="IPR058240">
    <property type="entry name" value="rSAM_sf"/>
</dbReference>
<evidence type="ECO:0000313" key="1">
    <source>
        <dbReference type="EMBL" id="OUR96781.1"/>
    </source>
</evidence>
<dbReference type="Gene3D" id="3.80.30.30">
    <property type="match status" value="1"/>
</dbReference>
<dbReference type="EMBL" id="MAAO01000006">
    <property type="protein sequence ID" value="OUR96781.1"/>
    <property type="molecule type" value="Genomic_DNA"/>
</dbReference>